<accession>A0A8T0IQC6</accession>
<comment type="caution">
    <text evidence="2">The sequence shown here is derived from an EMBL/GenBank/DDBJ whole genome shotgun (WGS) entry which is preliminary data.</text>
</comment>
<feature type="region of interest" description="Disordered" evidence="1">
    <location>
        <begin position="1"/>
        <end position="61"/>
    </location>
</feature>
<sequence length="61" mass="7194">MSKGRTKEKRNQNRIDHCDREKERKDTMPNSNQNHGIPEANQKKTKTKSRCKLRGGEELEK</sequence>
<evidence type="ECO:0000313" key="2">
    <source>
        <dbReference type="EMBL" id="KAG0585036.1"/>
    </source>
</evidence>
<gene>
    <name evidence="2" type="ORF">KC19_3G252600</name>
</gene>
<reference evidence="2" key="1">
    <citation type="submission" date="2020-06" db="EMBL/GenBank/DDBJ databases">
        <title>WGS assembly of Ceratodon purpureus strain R40.</title>
        <authorList>
            <person name="Carey S.B."/>
            <person name="Jenkins J."/>
            <person name="Shu S."/>
            <person name="Lovell J.T."/>
            <person name="Sreedasyam A."/>
            <person name="Maumus F."/>
            <person name="Tiley G.P."/>
            <person name="Fernandez-Pozo N."/>
            <person name="Barry K."/>
            <person name="Chen C."/>
            <person name="Wang M."/>
            <person name="Lipzen A."/>
            <person name="Daum C."/>
            <person name="Saski C.A."/>
            <person name="Payton A.C."/>
            <person name="Mcbreen J.C."/>
            <person name="Conrad R.E."/>
            <person name="Kollar L.M."/>
            <person name="Olsson S."/>
            <person name="Huttunen S."/>
            <person name="Landis J.B."/>
            <person name="Wickett N.J."/>
            <person name="Johnson M.G."/>
            <person name="Rensing S.A."/>
            <person name="Grimwood J."/>
            <person name="Schmutz J."/>
            <person name="Mcdaniel S.F."/>
        </authorList>
    </citation>
    <scope>NUCLEOTIDE SEQUENCE</scope>
    <source>
        <strain evidence="2">R40</strain>
    </source>
</reference>
<proteinExistence type="predicted"/>
<feature type="compositionally biased region" description="Basic residues" evidence="1">
    <location>
        <begin position="43"/>
        <end position="53"/>
    </location>
</feature>
<dbReference type="Proteomes" id="UP000822688">
    <property type="component" value="Chromosome 3"/>
</dbReference>
<dbReference type="AlphaFoldDB" id="A0A8T0IQC6"/>
<organism evidence="2 3">
    <name type="scientific">Ceratodon purpureus</name>
    <name type="common">Fire moss</name>
    <name type="synonym">Dicranum purpureum</name>
    <dbReference type="NCBI Taxonomy" id="3225"/>
    <lineage>
        <taxon>Eukaryota</taxon>
        <taxon>Viridiplantae</taxon>
        <taxon>Streptophyta</taxon>
        <taxon>Embryophyta</taxon>
        <taxon>Bryophyta</taxon>
        <taxon>Bryophytina</taxon>
        <taxon>Bryopsida</taxon>
        <taxon>Dicranidae</taxon>
        <taxon>Pseudoditrichales</taxon>
        <taxon>Ditrichaceae</taxon>
        <taxon>Ceratodon</taxon>
    </lineage>
</organism>
<evidence type="ECO:0000313" key="3">
    <source>
        <dbReference type="Proteomes" id="UP000822688"/>
    </source>
</evidence>
<evidence type="ECO:0000256" key="1">
    <source>
        <dbReference type="SAM" id="MobiDB-lite"/>
    </source>
</evidence>
<protein>
    <submittedName>
        <fullName evidence="2">Uncharacterized protein</fullName>
    </submittedName>
</protein>
<name>A0A8T0IQC6_CERPU</name>
<dbReference type="EMBL" id="CM026423">
    <property type="protein sequence ID" value="KAG0585036.1"/>
    <property type="molecule type" value="Genomic_DNA"/>
</dbReference>
<keyword evidence="3" id="KW-1185">Reference proteome</keyword>
<feature type="compositionally biased region" description="Basic and acidic residues" evidence="1">
    <location>
        <begin position="9"/>
        <end position="27"/>
    </location>
</feature>